<dbReference type="AlphaFoldDB" id="A0A5B7HY96"/>
<sequence length="81" mass="9096">MEHFLLQCPGFPSQHTALRSWLFALAIIKLDMPTHLPGSLTRPSLLVTCCPSLYLCLFEEDRPAITPGIHTQDCPRAHKDP</sequence>
<comment type="caution">
    <text evidence="1">The sequence shown here is derived from an EMBL/GenBank/DDBJ whole genome shotgun (WGS) entry which is preliminary data.</text>
</comment>
<accession>A0A5B7HY96</accession>
<keyword evidence="2" id="KW-1185">Reference proteome</keyword>
<evidence type="ECO:0000313" key="2">
    <source>
        <dbReference type="Proteomes" id="UP000324222"/>
    </source>
</evidence>
<gene>
    <name evidence="1" type="ORF">E2C01_069336</name>
</gene>
<name>A0A5B7HY96_PORTR</name>
<dbReference type="EMBL" id="VSRR010040070">
    <property type="protein sequence ID" value="MPC74953.1"/>
    <property type="molecule type" value="Genomic_DNA"/>
</dbReference>
<dbReference type="Proteomes" id="UP000324222">
    <property type="component" value="Unassembled WGS sequence"/>
</dbReference>
<proteinExistence type="predicted"/>
<organism evidence="1 2">
    <name type="scientific">Portunus trituberculatus</name>
    <name type="common">Swimming crab</name>
    <name type="synonym">Neptunus trituberculatus</name>
    <dbReference type="NCBI Taxonomy" id="210409"/>
    <lineage>
        <taxon>Eukaryota</taxon>
        <taxon>Metazoa</taxon>
        <taxon>Ecdysozoa</taxon>
        <taxon>Arthropoda</taxon>
        <taxon>Crustacea</taxon>
        <taxon>Multicrustacea</taxon>
        <taxon>Malacostraca</taxon>
        <taxon>Eumalacostraca</taxon>
        <taxon>Eucarida</taxon>
        <taxon>Decapoda</taxon>
        <taxon>Pleocyemata</taxon>
        <taxon>Brachyura</taxon>
        <taxon>Eubrachyura</taxon>
        <taxon>Portunoidea</taxon>
        <taxon>Portunidae</taxon>
        <taxon>Portuninae</taxon>
        <taxon>Portunus</taxon>
    </lineage>
</organism>
<evidence type="ECO:0000313" key="1">
    <source>
        <dbReference type="EMBL" id="MPC74953.1"/>
    </source>
</evidence>
<reference evidence="1 2" key="1">
    <citation type="submission" date="2019-05" db="EMBL/GenBank/DDBJ databases">
        <title>Another draft genome of Portunus trituberculatus and its Hox gene families provides insights of decapod evolution.</title>
        <authorList>
            <person name="Jeong J.-H."/>
            <person name="Song I."/>
            <person name="Kim S."/>
            <person name="Choi T."/>
            <person name="Kim D."/>
            <person name="Ryu S."/>
            <person name="Kim W."/>
        </authorList>
    </citation>
    <scope>NUCLEOTIDE SEQUENCE [LARGE SCALE GENOMIC DNA]</scope>
    <source>
        <tissue evidence="1">Muscle</tissue>
    </source>
</reference>
<protein>
    <submittedName>
        <fullName evidence="1">Uncharacterized protein</fullName>
    </submittedName>
</protein>